<evidence type="ECO:0000313" key="2">
    <source>
        <dbReference type="Ensembl" id="ENSMCSP00000013950.1"/>
    </source>
</evidence>
<feature type="compositionally biased region" description="Pro residues" evidence="1">
    <location>
        <begin position="38"/>
        <end position="47"/>
    </location>
</feature>
<organism evidence="2 3">
    <name type="scientific">Malurus cyaneus samueli</name>
    <dbReference type="NCBI Taxonomy" id="2593467"/>
    <lineage>
        <taxon>Eukaryota</taxon>
        <taxon>Metazoa</taxon>
        <taxon>Chordata</taxon>
        <taxon>Craniata</taxon>
        <taxon>Vertebrata</taxon>
        <taxon>Euteleostomi</taxon>
        <taxon>Archelosauria</taxon>
        <taxon>Archosauria</taxon>
        <taxon>Dinosauria</taxon>
        <taxon>Saurischia</taxon>
        <taxon>Theropoda</taxon>
        <taxon>Coelurosauria</taxon>
        <taxon>Aves</taxon>
        <taxon>Neognathae</taxon>
        <taxon>Neoaves</taxon>
        <taxon>Telluraves</taxon>
        <taxon>Australaves</taxon>
        <taxon>Passeriformes</taxon>
        <taxon>Meliphagoidea</taxon>
        <taxon>Maluridae</taxon>
        <taxon>Malurus</taxon>
    </lineage>
</organism>
<name>A0A8C5X699_9PASS</name>
<dbReference type="Proteomes" id="UP000694560">
    <property type="component" value="Unplaced"/>
</dbReference>
<dbReference type="Ensembl" id="ENSMCST00000014311.1">
    <property type="protein sequence ID" value="ENSMCSP00000013950.1"/>
    <property type="gene ID" value="ENSMCSG00000009886.1"/>
</dbReference>
<accession>A0A8C5X699</accession>
<reference evidence="2" key="1">
    <citation type="submission" date="2025-08" db="UniProtKB">
        <authorList>
            <consortium name="Ensembl"/>
        </authorList>
    </citation>
    <scope>IDENTIFICATION</scope>
</reference>
<reference evidence="2" key="2">
    <citation type="submission" date="2025-09" db="UniProtKB">
        <authorList>
            <consortium name="Ensembl"/>
        </authorList>
    </citation>
    <scope>IDENTIFICATION</scope>
</reference>
<keyword evidence="3" id="KW-1185">Reference proteome</keyword>
<protein>
    <submittedName>
        <fullName evidence="2">Uncharacterized protein</fullName>
    </submittedName>
</protein>
<sequence>MGTCGGGKGRVKPALKAERGARGTGAEEPLGPREPFLPGAPRPPLGPGSPLGPAVPVGPGSPLLPLRPCSPLSPCLPAIPRAPRCRVPLGHPLCCPHFHGGFFLTLSLTSCFE</sequence>
<proteinExistence type="predicted"/>
<dbReference type="AlphaFoldDB" id="A0A8C5X699"/>
<evidence type="ECO:0000256" key="1">
    <source>
        <dbReference type="SAM" id="MobiDB-lite"/>
    </source>
</evidence>
<feature type="region of interest" description="Disordered" evidence="1">
    <location>
        <begin position="1"/>
        <end position="57"/>
    </location>
</feature>
<evidence type="ECO:0000313" key="3">
    <source>
        <dbReference type="Proteomes" id="UP000694560"/>
    </source>
</evidence>